<evidence type="ECO:0000313" key="5">
    <source>
        <dbReference type="Proteomes" id="UP000549394"/>
    </source>
</evidence>
<dbReference type="PANTHER" id="PTHR10166:SF66">
    <property type="entry name" value="VWFA AND CACHE DOMAIN-CONTAINING PROTEIN CG16868"/>
    <property type="match status" value="1"/>
</dbReference>
<evidence type="ECO:0000256" key="2">
    <source>
        <dbReference type="SAM" id="Phobius"/>
    </source>
</evidence>
<evidence type="ECO:0000259" key="3">
    <source>
        <dbReference type="PROSITE" id="PS50234"/>
    </source>
</evidence>
<keyword evidence="2" id="KW-0472">Membrane</keyword>
<evidence type="ECO:0000256" key="1">
    <source>
        <dbReference type="SAM" id="MobiDB-lite"/>
    </source>
</evidence>
<keyword evidence="5" id="KW-1185">Reference proteome</keyword>
<sequence>MVTINGYTSDTRNFENEIANLLHDKLGLSAYQLLRSLELKLNERKIALASLTKTITDKYYQFYETDNISKSCNIVKPKGFCIAKREKLNLAKVPTAQIIKLIQKNSKKYEFIKSQYIGTEQGVVMISGPRIVWPRNNDHRYQSWYAQASNPIKKDIVLIFDNSEKTSNTVQGREIQSYFVEAVDTLINTLNDQDRLSLVAMSTSHFSPFTDDKTCQGNKFMFVTPNNKKHLKKFIHQLNAQGIANYIDAFNTTFSIFSSSSMDKALNVGTREKLIIFLTYSTPNSDITTVKQFIEKSINSPIFTYAVGDNINNETLTFLQEISTKTYKYNGNFEQQGMFKFVRDVDKIKFELATFYKSLKDSNKNRNVLVTSPFYNGIDGLLISFCMPIWIYGFLGVARIDVSFTDIFSDIEFFLGAQSSYTFLTDSMNRALLHPLISPPSHTFQTLTYLPFNFLEPQLSPLQIDQMISSTEGSFAAVTQRINSLGISIYDGIDVQNVSSKYYWVKTKEFRFMICFVVAENDYLTNNQFRLSYHQLAYHKISSGCPYKAKIISRNITTIKFGPELFLQPYQYLSSMESYSILTSYENYLKGKSKNSIFKNQIWSEMAMTHQLDRIWSQLDNKYSTPYGFRFYGSKLGVFKSFPGYELAEQFTPTHQSWYKRTMFHKGKIAISPIERNNIQTDWINTVSHVVYEGRQNGKHDSQDNVLGIMGLEIRVGYFYYTMEKFIPKCQLSLYSCIMIDVSGLVISYKQAAQNPNDTHSYMHIISIEPKLSSELISKNILQRRQCFNTLKLKNQLFWKVIFDGEMYSGRFFTIQKIRNSNAILIIINRNDELLFENYCLKCKPEMASCQENIECQCPCFMPNEFYDCQLGQREKTPICSVALIKQFPVHSKAYFAQCGRKPSCYGNEEKTCSKLKHCAWCYTKWNIRYIHRRTECVIPIKCVKFIEKPKGSSKSIAPSLGGSLGIMGGFVVLILLISLYWKLHKNKSCRKTIANEEPVRSEMTNIESIAEVATDESAEEEEEDSLDGSFENLAEECTQYSPDKCEENATEKYREDSNVESEQYATNEYEEDATDEEGSNEESARYPTDDSTQYGLDESAEHNIDVSVEENVADETPEYATYQSARYAADESEENSTYEFSQESIDESAEEPNTKSSENFAELPTYEEAVDGFLQRDFYNEKERIVMFASMKQLELLAKSKEIKRMTDEQVIPDDFLIKDIIKADAGYIIFGDNHQIDLLKQAKILFMDGTFKVISEPFQ</sequence>
<dbReference type="InterPro" id="IPR002035">
    <property type="entry name" value="VWF_A"/>
</dbReference>
<dbReference type="OrthoDB" id="6365798at2759"/>
<dbReference type="GO" id="GO:0005245">
    <property type="term" value="F:voltage-gated calcium channel activity"/>
    <property type="evidence" value="ECO:0007669"/>
    <property type="project" value="TreeGrafter"/>
</dbReference>
<dbReference type="EMBL" id="CAJFCJ010000076">
    <property type="protein sequence ID" value="CAD5126717.1"/>
    <property type="molecule type" value="Genomic_DNA"/>
</dbReference>
<comment type="caution">
    <text evidence="4">The sequence shown here is derived from an EMBL/GenBank/DDBJ whole genome shotgun (WGS) entry which is preliminary data.</text>
</comment>
<feature type="compositionally biased region" description="Acidic residues" evidence="1">
    <location>
        <begin position="1069"/>
        <end position="1081"/>
    </location>
</feature>
<keyword evidence="2" id="KW-1133">Transmembrane helix</keyword>
<dbReference type="GO" id="GO:0005891">
    <property type="term" value="C:voltage-gated calcium channel complex"/>
    <property type="evidence" value="ECO:0007669"/>
    <property type="project" value="TreeGrafter"/>
</dbReference>
<evidence type="ECO:0000313" key="4">
    <source>
        <dbReference type="EMBL" id="CAD5126717.1"/>
    </source>
</evidence>
<accession>A0A7I8WES4</accession>
<name>A0A7I8WES4_9ANNE</name>
<keyword evidence="2" id="KW-0812">Transmembrane</keyword>
<dbReference type="SUPFAM" id="SSF53300">
    <property type="entry name" value="vWA-like"/>
    <property type="match status" value="1"/>
</dbReference>
<protein>
    <submittedName>
        <fullName evidence="4">DgyrCDS14779</fullName>
    </submittedName>
</protein>
<dbReference type="SMART" id="SM00327">
    <property type="entry name" value="VWA"/>
    <property type="match status" value="1"/>
</dbReference>
<dbReference type="PROSITE" id="PS50234">
    <property type="entry name" value="VWFA"/>
    <property type="match status" value="1"/>
</dbReference>
<reference evidence="4 5" key="1">
    <citation type="submission" date="2020-08" db="EMBL/GenBank/DDBJ databases">
        <authorList>
            <person name="Hejnol A."/>
        </authorList>
    </citation>
    <scope>NUCLEOTIDE SEQUENCE [LARGE SCALE GENOMIC DNA]</scope>
</reference>
<organism evidence="4 5">
    <name type="scientific">Dimorphilus gyrociliatus</name>
    <dbReference type="NCBI Taxonomy" id="2664684"/>
    <lineage>
        <taxon>Eukaryota</taxon>
        <taxon>Metazoa</taxon>
        <taxon>Spiralia</taxon>
        <taxon>Lophotrochozoa</taxon>
        <taxon>Annelida</taxon>
        <taxon>Polychaeta</taxon>
        <taxon>Polychaeta incertae sedis</taxon>
        <taxon>Dinophilidae</taxon>
        <taxon>Dimorphilus</taxon>
    </lineage>
</organism>
<dbReference type="AlphaFoldDB" id="A0A7I8WES4"/>
<feature type="region of interest" description="Disordered" evidence="1">
    <location>
        <begin position="1127"/>
        <end position="1160"/>
    </location>
</feature>
<feature type="region of interest" description="Disordered" evidence="1">
    <location>
        <begin position="1039"/>
        <end position="1096"/>
    </location>
</feature>
<dbReference type="Gene3D" id="3.30.450.20">
    <property type="entry name" value="PAS domain"/>
    <property type="match status" value="1"/>
</dbReference>
<proteinExistence type="predicted"/>
<feature type="domain" description="VWFA" evidence="3">
    <location>
        <begin position="155"/>
        <end position="359"/>
    </location>
</feature>
<dbReference type="InterPro" id="IPR051173">
    <property type="entry name" value="Ca_channel_alpha-2/delta"/>
</dbReference>
<gene>
    <name evidence="4" type="ORF">DGYR_LOCUS13950</name>
</gene>
<dbReference type="Gene3D" id="3.40.50.410">
    <property type="entry name" value="von Willebrand factor, type A domain"/>
    <property type="match status" value="1"/>
</dbReference>
<dbReference type="Proteomes" id="UP000549394">
    <property type="component" value="Unassembled WGS sequence"/>
</dbReference>
<feature type="transmembrane region" description="Helical" evidence="2">
    <location>
        <begin position="961"/>
        <end position="982"/>
    </location>
</feature>
<dbReference type="PANTHER" id="PTHR10166">
    <property type="entry name" value="VOLTAGE-DEPENDENT CALCIUM CHANNEL SUBUNIT ALPHA-2/DELTA-RELATED"/>
    <property type="match status" value="1"/>
</dbReference>
<feature type="compositionally biased region" description="Basic and acidic residues" evidence="1">
    <location>
        <begin position="1044"/>
        <end position="1058"/>
    </location>
</feature>
<dbReference type="InterPro" id="IPR036465">
    <property type="entry name" value="vWFA_dom_sf"/>
</dbReference>